<comment type="caution">
    <text evidence="1">The sequence shown here is derived from an EMBL/GenBank/DDBJ whole genome shotgun (WGS) entry which is preliminary data.</text>
</comment>
<dbReference type="AlphaFoldDB" id="A0A328NWH9"/>
<accession>A0A328NWH9</accession>
<protein>
    <submittedName>
        <fullName evidence="1">Uncharacterized protein</fullName>
    </submittedName>
</protein>
<evidence type="ECO:0000313" key="1">
    <source>
        <dbReference type="EMBL" id="RAO37382.1"/>
    </source>
</evidence>
<proteinExistence type="predicted"/>
<evidence type="ECO:0000313" key="2">
    <source>
        <dbReference type="Proteomes" id="UP000249419"/>
    </source>
</evidence>
<dbReference type="Proteomes" id="UP000249419">
    <property type="component" value="Unassembled WGS sequence"/>
</dbReference>
<gene>
    <name evidence="1" type="ORF">PSN13_01364</name>
</gene>
<organism evidence="1 2">
    <name type="scientific">Micromonospora saelicesensis</name>
    <dbReference type="NCBI Taxonomy" id="285676"/>
    <lineage>
        <taxon>Bacteria</taxon>
        <taxon>Bacillati</taxon>
        <taxon>Actinomycetota</taxon>
        <taxon>Actinomycetes</taxon>
        <taxon>Micromonosporales</taxon>
        <taxon>Micromonosporaceae</taxon>
        <taxon>Micromonospora</taxon>
    </lineage>
</organism>
<reference evidence="1 2" key="1">
    <citation type="submission" date="2018-03" db="EMBL/GenBank/DDBJ databases">
        <title>Defining the species Micromonospora saelicesensis and Micromonospora noduli under the framework of genomics.</title>
        <authorList>
            <person name="Riesco R."/>
            <person name="Trujillo M.E."/>
        </authorList>
    </citation>
    <scope>NUCLEOTIDE SEQUENCE [LARGE SCALE GENOMIC DNA]</scope>
    <source>
        <strain evidence="1 2">PSN13</strain>
    </source>
</reference>
<dbReference type="EMBL" id="PYAG01000005">
    <property type="protein sequence ID" value="RAO37382.1"/>
    <property type="molecule type" value="Genomic_DNA"/>
</dbReference>
<name>A0A328NWH9_9ACTN</name>
<sequence>MCIHVRRRCGFLIGIWNTLHVDAWFDDLLARPAIAAGYRTRDQAHAQVEQILDADPALDRRPQWRMDVQLVWFVGWSGVSHSGSGRWNTEWEIIEPILPSPQ</sequence>